<dbReference type="PANTHER" id="PTHR24121">
    <property type="entry name" value="NO MECHANORECEPTOR POTENTIAL C, ISOFORM D-RELATED"/>
    <property type="match status" value="1"/>
</dbReference>
<feature type="repeat" description="ANK" evidence="1">
    <location>
        <begin position="229"/>
        <end position="255"/>
    </location>
</feature>
<dbReference type="AlphaFoldDB" id="A0AA38GDG6"/>
<keyword evidence="2" id="KW-0812">Transmembrane</keyword>
<dbReference type="InterPro" id="IPR002110">
    <property type="entry name" value="Ankyrin_rpt"/>
</dbReference>
<name>A0AA38GDG6_TAXCH</name>
<comment type="caution">
    <text evidence="3">The sequence shown here is derived from an EMBL/GenBank/DDBJ whole genome shotgun (WGS) entry which is preliminary data.</text>
</comment>
<evidence type="ECO:0000256" key="2">
    <source>
        <dbReference type="SAM" id="Phobius"/>
    </source>
</evidence>
<proteinExistence type="predicted"/>
<dbReference type="InterPro" id="IPR036770">
    <property type="entry name" value="Ankyrin_rpt-contain_sf"/>
</dbReference>
<keyword evidence="2" id="KW-1133">Transmembrane helix</keyword>
<evidence type="ECO:0000313" key="4">
    <source>
        <dbReference type="Proteomes" id="UP000824469"/>
    </source>
</evidence>
<feature type="repeat" description="ANK" evidence="1">
    <location>
        <begin position="92"/>
        <end position="115"/>
    </location>
</feature>
<protein>
    <submittedName>
        <fullName evidence="3">Uncharacterized protein</fullName>
    </submittedName>
</protein>
<feature type="repeat" description="ANK" evidence="1">
    <location>
        <begin position="47"/>
        <end position="69"/>
    </location>
</feature>
<dbReference type="PROSITE" id="PS50297">
    <property type="entry name" value="ANK_REP_REGION"/>
    <property type="match status" value="3"/>
</dbReference>
<reference evidence="3 4" key="1">
    <citation type="journal article" date="2021" name="Nat. Plants">
        <title>The Taxus genome provides insights into paclitaxel biosynthesis.</title>
        <authorList>
            <person name="Xiong X."/>
            <person name="Gou J."/>
            <person name="Liao Q."/>
            <person name="Li Y."/>
            <person name="Zhou Q."/>
            <person name="Bi G."/>
            <person name="Li C."/>
            <person name="Du R."/>
            <person name="Wang X."/>
            <person name="Sun T."/>
            <person name="Guo L."/>
            <person name="Liang H."/>
            <person name="Lu P."/>
            <person name="Wu Y."/>
            <person name="Zhang Z."/>
            <person name="Ro D.K."/>
            <person name="Shang Y."/>
            <person name="Huang S."/>
            <person name="Yan J."/>
        </authorList>
    </citation>
    <scope>NUCLEOTIDE SEQUENCE [LARGE SCALE GENOMIC DNA]</scope>
    <source>
        <strain evidence="3">Ta-2019</strain>
    </source>
</reference>
<gene>
    <name evidence="3" type="ORF">KI387_021159</name>
</gene>
<evidence type="ECO:0000313" key="3">
    <source>
        <dbReference type="EMBL" id="KAH9319390.1"/>
    </source>
</evidence>
<feature type="transmembrane region" description="Helical" evidence="2">
    <location>
        <begin position="359"/>
        <end position="380"/>
    </location>
</feature>
<sequence>MSINPGALLCHGMNKRLYSAATSGNVQALTKLQESGGLNIFHEITPTRNTALHLAAYHGHLQMVKKLLQIMNHDIEAGMEGMREFVTAKTMEGNTAFHEAAIGGHYQVIEVLLEHDPALVDISNNAGETALFKASEEGHKKIVGKLLPLTSPQYNRRTSDGQSLLHSAVCNRHKGVIKRLIHHNPDLLKEVDNSLRTVLHHAASLKEMSRIAKILLEKDSSLCYQVDMNGHSALHIAVTEGNVDLVREILNYGKDFIEMVDHDGRNALHLAVDHAVQIFDRISRRIKTLLLLVMSRRMINNRDNNGKRALDIAVDNMAKDERLYLGIKRLLQINGGRRTPKTVDEEITESSSTREKSMWKIQIVSVNAVLIATVAFTAAFHSAKR</sequence>
<dbReference type="SMART" id="SM00248">
    <property type="entry name" value="ANK"/>
    <property type="match status" value="8"/>
</dbReference>
<dbReference type="EMBL" id="JAHRHJ020000004">
    <property type="protein sequence ID" value="KAH9319390.1"/>
    <property type="molecule type" value="Genomic_DNA"/>
</dbReference>
<dbReference type="OMA" id="KTLNWVC"/>
<dbReference type="PROSITE" id="PS50088">
    <property type="entry name" value="ANK_REPEAT"/>
    <property type="match status" value="3"/>
</dbReference>
<dbReference type="Pfam" id="PF12796">
    <property type="entry name" value="Ank_2"/>
    <property type="match status" value="2"/>
</dbReference>
<keyword evidence="1" id="KW-0040">ANK repeat</keyword>
<dbReference type="Pfam" id="PF00023">
    <property type="entry name" value="Ank"/>
    <property type="match status" value="2"/>
</dbReference>
<organism evidence="3 4">
    <name type="scientific">Taxus chinensis</name>
    <name type="common">Chinese yew</name>
    <name type="synonym">Taxus wallichiana var. chinensis</name>
    <dbReference type="NCBI Taxonomy" id="29808"/>
    <lineage>
        <taxon>Eukaryota</taxon>
        <taxon>Viridiplantae</taxon>
        <taxon>Streptophyta</taxon>
        <taxon>Embryophyta</taxon>
        <taxon>Tracheophyta</taxon>
        <taxon>Spermatophyta</taxon>
        <taxon>Pinopsida</taxon>
        <taxon>Pinidae</taxon>
        <taxon>Conifers II</taxon>
        <taxon>Cupressales</taxon>
        <taxon>Taxaceae</taxon>
        <taxon>Taxus</taxon>
    </lineage>
</organism>
<dbReference type="Proteomes" id="UP000824469">
    <property type="component" value="Unassembled WGS sequence"/>
</dbReference>
<accession>A0AA38GDG6</accession>
<evidence type="ECO:0000256" key="1">
    <source>
        <dbReference type="PROSITE-ProRule" id="PRU00023"/>
    </source>
</evidence>
<dbReference type="Gene3D" id="1.25.40.20">
    <property type="entry name" value="Ankyrin repeat-containing domain"/>
    <property type="match status" value="2"/>
</dbReference>
<dbReference type="PANTHER" id="PTHR24121:SF21">
    <property type="entry name" value="ANKYRIN REPEAT FAMILY PROTEIN"/>
    <property type="match status" value="1"/>
</dbReference>
<dbReference type="SUPFAM" id="SSF48403">
    <property type="entry name" value="Ankyrin repeat"/>
    <property type="match status" value="1"/>
</dbReference>
<keyword evidence="4" id="KW-1185">Reference proteome</keyword>
<keyword evidence="2" id="KW-0472">Membrane</keyword>